<comment type="caution">
    <text evidence="2">The sequence shown here is derived from an EMBL/GenBank/DDBJ whole genome shotgun (WGS) entry which is preliminary data.</text>
</comment>
<dbReference type="EMBL" id="NEVH01025657">
    <property type="protein sequence ID" value="PNF15086.1"/>
    <property type="molecule type" value="Genomic_DNA"/>
</dbReference>
<feature type="compositionally biased region" description="Basic and acidic residues" evidence="1">
    <location>
        <begin position="42"/>
        <end position="51"/>
    </location>
</feature>
<reference evidence="2 3" key="1">
    <citation type="submission" date="2017-12" db="EMBL/GenBank/DDBJ databases">
        <title>Hemimetabolous genomes reveal molecular basis of termite eusociality.</title>
        <authorList>
            <person name="Harrison M.C."/>
            <person name="Jongepier E."/>
            <person name="Robertson H.M."/>
            <person name="Arning N."/>
            <person name="Bitard-Feildel T."/>
            <person name="Chao H."/>
            <person name="Childers C.P."/>
            <person name="Dinh H."/>
            <person name="Doddapaneni H."/>
            <person name="Dugan S."/>
            <person name="Gowin J."/>
            <person name="Greiner C."/>
            <person name="Han Y."/>
            <person name="Hu H."/>
            <person name="Hughes D.S.T."/>
            <person name="Huylmans A.-K."/>
            <person name="Kemena C."/>
            <person name="Kremer L.P.M."/>
            <person name="Lee S.L."/>
            <person name="Lopez-Ezquerra A."/>
            <person name="Mallet L."/>
            <person name="Monroy-Kuhn J.M."/>
            <person name="Moser A."/>
            <person name="Murali S.C."/>
            <person name="Muzny D.M."/>
            <person name="Otani S."/>
            <person name="Piulachs M.-D."/>
            <person name="Poelchau M."/>
            <person name="Qu J."/>
            <person name="Schaub F."/>
            <person name="Wada-Katsumata A."/>
            <person name="Worley K.C."/>
            <person name="Xie Q."/>
            <person name="Ylla G."/>
            <person name="Poulsen M."/>
            <person name="Gibbs R.A."/>
            <person name="Schal C."/>
            <person name="Richards S."/>
            <person name="Belles X."/>
            <person name="Korb J."/>
            <person name="Bornberg-Bauer E."/>
        </authorList>
    </citation>
    <scope>NUCLEOTIDE SEQUENCE [LARGE SCALE GENOMIC DNA]</scope>
    <source>
        <tissue evidence="2">Whole body</tissue>
    </source>
</reference>
<keyword evidence="3" id="KW-1185">Reference proteome</keyword>
<accession>A0A2J7PFH6</accession>
<sequence>MEAYGGVEVQIHIFLTSELVEGEWSAPWYPLDRRLRGPQSRSGERGVERKLAPTLTRTPTPRSSSS</sequence>
<gene>
    <name evidence="2" type="ORF">B7P43_G15996</name>
</gene>
<name>A0A2J7PFH6_9NEOP</name>
<feature type="compositionally biased region" description="Low complexity" evidence="1">
    <location>
        <begin position="53"/>
        <end position="66"/>
    </location>
</feature>
<dbReference type="InParanoid" id="A0A2J7PFH6"/>
<evidence type="ECO:0000256" key="1">
    <source>
        <dbReference type="SAM" id="MobiDB-lite"/>
    </source>
</evidence>
<organism evidence="2 3">
    <name type="scientific">Cryptotermes secundus</name>
    <dbReference type="NCBI Taxonomy" id="105785"/>
    <lineage>
        <taxon>Eukaryota</taxon>
        <taxon>Metazoa</taxon>
        <taxon>Ecdysozoa</taxon>
        <taxon>Arthropoda</taxon>
        <taxon>Hexapoda</taxon>
        <taxon>Insecta</taxon>
        <taxon>Pterygota</taxon>
        <taxon>Neoptera</taxon>
        <taxon>Polyneoptera</taxon>
        <taxon>Dictyoptera</taxon>
        <taxon>Blattodea</taxon>
        <taxon>Blattoidea</taxon>
        <taxon>Termitoidae</taxon>
        <taxon>Kalotermitidae</taxon>
        <taxon>Cryptotermitinae</taxon>
        <taxon>Cryptotermes</taxon>
    </lineage>
</organism>
<feature type="region of interest" description="Disordered" evidence="1">
    <location>
        <begin position="35"/>
        <end position="66"/>
    </location>
</feature>
<dbReference type="AlphaFoldDB" id="A0A2J7PFH6"/>
<dbReference type="Proteomes" id="UP000235965">
    <property type="component" value="Unassembled WGS sequence"/>
</dbReference>
<proteinExistence type="predicted"/>
<protein>
    <submittedName>
        <fullName evidence="2">Uncharacterized protein</fullName>
    </submittedName>
</protein>
<evidence type="ECO:0000313" key="3">
    <source>
        <dbReference type="Proteomes" id="UP000235965"/>
    </source>
</evidence>
<evidence type="ECO:0000313" key="2">
    <source>
        <dbReference type="EMBL" id="PNF15086.1"/>
    </source>
</evidence>